<accession>A0A0A9BBH9</accession>
<feature type="region of interest" description="Disordered" evidence="1">
    <location>
        <begin position="1"/>
        <end position="24"/>
    </location>
</feature>
<sequence>MYNQSEVQGRKQHKQNRMICQKSL</sequence>
<protein>
    <submittedName>
        <fullName evidence="2">Uncharacterized protein</fullName>
    </submittedName>
</protein>
<dbReference type="AlphaFoldDB" id="A0A0A9BBH9"/>
<organism evidence="2">
    <name type="scientific">Arundo donax</name>
    <name type="common">Giant reed</name>
    <name type="synonym">Donax arundinaceus</name>
    <dbReference type="NCBI Taxonomy" id="35708"/>
    <lineage>
        <taxon>Eukaryota</taxon>
        <taxon>Viridiplantae</taxon>
        <taxon>Streptophyta</taxon>
        <taxon>Embryophyta</taxon>
        <taxon>Tracheophyta</taxon>
        <taxon>Spermatophyta</taxon>
        <taxon>Magnoliopsida</taxon>
        <taxon>Liliopsida</taxon>
        <taxon>Poales</taxon>
        <taxon>Poaceae</taxon>
        <taxon>PACMAD clade</taxon>
        <taxon>Arundinoideae</taxon>
        <taxon>Arundineae</taxon>
        <taxon>Arundo</taxon>
    </lineage>
</organism>
<name>A0A0A9BBH9_ARUDO</name>
<reference evidence="2" key="2">
    <citation type="journal article" date="2015" name="Data Brief">
        <title>Shoot transcriptome of the giant reed, Arundo donax.</title>
        <authorList>
            <person name="Barrero R.A."/>
            <person name="Guerrero F.D."/>
            <person name="Moolhuijzen P."/>
            <person name="Goolsby J.A."/>
            <person name="Tidwell J."/>
            <person name="Bellgard S.E."/>
            <person name="Bellgard M.I."/>
        </authorList>
    </citation>
    <scope>NUCLEOTIDE SEQUENCE</scope>
    <source>
        <tissue evidence="2">Shoot tissue taken approximately 20 cm above the soil surface</tissue>
    </source>
</reference>
<proteinExistence type="predicted"/>
<reference evidence="2" key="1">
    <citation type="submission" date="2014-09" db="EMBL/GenBank/DDBJ databases">
        <authorList>
            <person name="Magalhaes I.L.F."/>
            <person name="Oliveira U."/>
            <person name="Santos F.R."/>
            <person name="Vidigal T.H.D.A."/>
            <person name="Brescovit A.D."/>
            <person name="Santos A.J."/>
        </authorList>
    </citation>
    <scope>NUCLEOTIDE SEQUENCE</scope>
    <source>
        <tissue evidence="2">Shoot tissue taken approximately 20 cm above the soil surface</tissue>
    </source>
</reference>
<dbReference type="EMBL" id="GBRH01237219">
    <property type="protein sequence ID" value="JAD60676.1"/>
    <property type="molecule type" value="Transcribed_RNA"/>
</dbReference>
<evidence type="ECO:0000313" key="2">
    <source>
        <dbReference type="EMBL" id="JAD60676.1"/>
    </source>
</evidence>
<evidence type="ECO:0000256" key="1">
    <source>
        <dbReference type="SAM" id="MobiDB-lite"/>
    </source>
</evidence>